<dbReference type="Proteomes" id="UP000178815">
    <property type="component" value="Unassembled WGS sequence"/>
</dbReference>
<dbReference type="AlphaFoldDB" id="A0A1F6CH98"/>
<organism evidence="2 3">
    <name type="scientific">Candidatus Kaiserbacteria bacterium RIFCSPHIGHO2_01_FULL_53_31</name>
    <dbReference type="NCBI Taxonomy" id="1798481"/>
    <lineage>
        <taxon>Bacteria</taxon>
        <taxon>Candidatus Kaiseribacteriota</taxon>
    </lineage>
</organism>
<dbReference type="GO" id="GO:0008757">
    <property type="term" value="F:S-adenosylmethionine-dependent methyltransferase activity"/>
    <property type="evidence" value="ECO:0007669"/>
    <property type="project" value="InterPro"/>
</dbReference>
<evidence type="ECO:0000313" key="3">
    <source>
        <dbReference type="Proteomes" id="UP000178815"/>
    </source>
</evidence>
<accession>A0A1F6CH98</accession>
<protein>
    <recommendedName>
        <fullName evidence="1">Methyltransferase type 11 domain-containing protein</fullName>
    </recommendedName>
</protein>
<dbReference type="InterPro" id="IPR029063">
    <property type="entry name" value="SAM-dependent_MTases_sf"/>
</dbReference>
<proteinExistence type="predicted"/>
<comment type="caution">
    <text evidence="2">The sequence shown here is derived from an EMBL/GenBank/DDBJ whole genome shotgun (WGS) entry which is preliminary data.</text>
</comment>
<dbReference type="EMBL" id="MFKU01000016">
    <property type="protein sequence ID" value="OGG48252.1"/>
    <property type="molecule type" value="Genomic_DNA"/>
</dbReference>
<dbReference type="Pfam" id="PF08241">
    <property type="entry name" value="Methyltransf_11"/>
    <property type="match status" value="1"/>
</dbReference>
<evidence type="ECO:0000313" key="2">
    <source>
        <dbReference type="EMBL" id="OGG48252.1"/>
    </source>
</evidence>
<feature type="domain" description="Methyltransferase type 11" evidence="1">
    <location>
        <begin position="58"/>
        <end position="106"/>
    </location>
</feature>
<dbReference type="SUPFAM" id="SSF53335">
    <property type="entry name" value="S-adenosyl-L-methionine-dependent methyltransferases"/>
    <property type="match status" value="1"/>
</dbReference>
<reference evidence="2 3" key="1">
    <citation type="journal article" date="2016" name="Nat. Commun.">
        <title>Thousands of microbial genomes shed light on interconnected biogeochemical processes in an aquifer system.</title>
        <authorList>
            <person name="Anantharaman K."/>
            <person name="Brown C.T."/>
            <person name="Hug L.A."/>
            <person name="Sharon I."/>
            <person name="Castelle C.J."/>
            <person name="Probst A.J."/>
            <person name="Thomas B.C."/>
            <person name="Singh A."/>
            <person name="Wilkins M.J."/>
            <person name="Karaoz U."/>
            <person name="Brodie E.L."/>
            <person name="Williams K.H."/>
            <person name="Hubbard S.S."/>
            <person name="Banfield J.F."/>
        </authorList>
    </citation>
    <scope>NUCLEOTIDE SEQUENCE [LARGE SCALE GENOMIC DNA]</scope>
</reference>
<evidence type="ECO:0000259" key="1">
    <source>
        <dbReference type="Pfam" id="PF08241"/>
    </source>
</evidence>
<name>A0A1F6CH98_9BACT</name>
<dbReference type="CDD" id="cd02440">
    <property type="entry name" value="AdoMet_MTases"/>
    <property type="match status" value="1"/>
</dbReference>
<dbReference type="InterPro" id="IPR013216">
    <property type="entry name" value="Methyltransf_11"/>
</dbReference>
<dbReference type="Gene3D" id="3.40.50.150">
    <property type="entry name" value="Vaccinia Virus protein VP39"/>
    <property type="match status" value="1"/>
</dbReference>
<sequence>MSTPSLLRDAEHDVLCRITLSGTVLDLGGDKRSAYQSLCMGTYTVTTVNADPASRPDIVHDLERPLPIADASFDTVMMINVLEHIFQYHALLAESARVMKPGGNIITVVPFLFPTHPSPHDYWRFTEEALRKEFEMLHLEDVSILPLGGGVYAARYLFIDRLMPCALRFVSYYTLRYLVRLFDVAFAGVAHAIGKKYESSDYALGYIVTARKPITAR</sequence>
<dbReference type="STRING" id="1798481.A2678_01555"/>
<gene>
    <name evidence="2" type="ORF">A2678_01555</name>
</gene>